<dbReference type="InterPro" id="IPR047192">
    <property type="entry name" value="Euk_RPA1_DBD_C"/>
</dbReference>
<evidence type="ECO:0000256" key="6">
    <source>
        <dbReference type="SAM" id="MobiDB-lite"/>
    </source>
</evidence>
<dbReference type="GO" id="GO:0008270">
    <property type="term" value="F:zinc ion binding"/>
    <property type="evidence" value="ECO:0007669"/>
    <property type="project" value="UniProtKB-KW"/>
</dbReference>
<evidence type="ECO:0000256" key="3">
    <source>
        <dbReference type="ARBA" id="ARBA00022771"/>
    </source>
</evidence>
<gene>
    <name evidence="8" type="ORF">Ahy_A01g001176</name>
</gene>
<keyword evidence="9" id="KW-1185">Reference proteome</keyword>
<dbReference type="InterPro" id="IPR012340">
    <property type="entry name" value="NA-bd_OB-fold"/>
</dbReference>
<dbReference type="SUPFAM" id="SSF50249">
    <property type="entry name" value="Nucleic acid-binding proteins"/>
    <property type="match status" value="2"/>
</dbReference>
<dbReference type="Gene3D" id="2.40.50.140">
    <property type="entry name" value="Nucleic acid-binding proteins"/>
    <property type="match status" value="2"/>
</dbReference>
<evidence type="ECO:0000313" key="8">
    <source>
        <dbReference type="EMBL" id="RYR76588.1"/>
    </source>
</evidence>
<dbReference type="PANTHER" id="PTHR47165:SF4">
    <property type="entry name" value="OS03G0429900 PROTEIN"/>
    <property type="match status" value="1"/>
</dbReference>
<dbReference type="EMBL" id="SDMP01000001">
    <property type="protein sequence ID" value="RYR76588.1"/>
    <property type="molecule type" value="Genomic_DNA"/>
</dbReference>
<keyword evidence="3" id="KW-0863">Zinc-finger</keyword>
<keyword evidence="2" id="KW-0479">Metal-binding</keyword>
<evidence type="ECO:0000313" key="9">
    <source>
        <dbReference type="Proteomes" id="UP000289738"/>
    </source>
</evidence>
<evidence type="ECO:0000256" key="5">
    <source>
        <dbReference type="ARBA" id="ARBA00023125"/>
    </source>
</evidence>
<feature type="domain" description="Replication factor A C-terminal" evidence="7">
    <location>
        <begin position="263"/>
        <end position="393"/>
    </location>
</feature>
<evidence type="ECO:0000256" key="1">
    <source>
        <dbReference type="ARBA" id="ARBA00005690"/>
    </source>
</evidence>
<dbReference type="PANTHER" id="PTHR47165">
    <property type="entry name" value="OS03G0429900 PROTEIN"/>
    <property type="match status" value="1"/>
</dbReference>
<dbReference type="CDD" id="cd04476">
    <property type="entry name" value="RPA1_DBD_C"/>
    <property type="match status" value="1"/>
</dbReference>
<evidence type="ECO:0000256" key="4">
    <source>
        <dbReference type="ARBA" id="ARBA00022833"/>
    </source>
</evidence>
<keyword evidence="4" id="KW-0862">Zinc</keyword>
<dbReference type="InterPro" id="IPR013955">
    <property type="entry name" value="Rep_factor-A_C"/>
</dbReference>
<keyword evidence="5" id="KW-0238">DNA-binding</keyword>
<feature type="region of interest" description="Disordered" evidence="6">
    <location>
        <begin position="427"/>
        <end position="456"/>
    </location>
</feature>
<reference evidence="8 9" key="1">
    <citation type="submission" date="2019-01" db="EMBL/GenBank/DDBJ databases">
        <title>Sequencing of cultivated peanut Arachis hypogaea provides insights into genome evolution and oil improvement.</title>
        <authorList>
            <person name="Chen X."/>
        </authorList>
    </citation>
    <scope>NUCLEOTIDE SEQUENCE [LARGE SCALE GENOMIC DNA]</scope>
    <source>
        <strain evidence="9">cv. Fuhuasheng</strain>
        <tissue evidence="8">Leaves</tissue>
    </source>
</reference>
<accession>A0A445EMC0</accession>
<protein>
    <recommendedName>
        <fullName evidence="7">Replication factor A C-terminal domain-containing protein</fullName>
    </recommendedName>
</protein>
<dbReference type="GO" id="GO:0003677">
    <property type="term" value="F:DNA binding"/>
    <property type="evidence" value="ECO:0007669"/>
    <property type="project" value="UniProtKB-KW"/>
</dbReference>
<evidence type="ECO:0000256" key="2">
    <source>
        <dbReference type="ARBA" id="ARBA00022723"/>
    </source>
</evidence>
<dbReference type="Proteomes" id="UP000289738">
    <property type="component" value="Chromosome A01"/>
</dbReference>
<evidence type="ECO:0000259" key="7">
    <source>
        <dbReference type="Pfam" id="PF08646"/>
    </source>
</evidence>
<comment type="similarity">
    <text evidence="1">Belongs to the replication factor A protein 1 family.</text>
</comment>
<comment type="caution">
    <text evidence="8">The sequence shown here is derived from an EMBL/GenBank/DDBJ whole genome shotgun (WGS) entry which is preliminary data.</text>
</comment>
<proteinExistence type="inferred from homology"/>
<organism evidence="8 9">
    <name type="scientific">Arachis hypogaea</name>
    <name type="common">Peanut</name>
    <dbReference type="NCBI Taxonomy" id="3818"/>
    <lineage>
        <taxon>Eukaryota</taxon>
        <taxon>Viridiplantae</taxon>
        <taxon>Streptophyta</taxon>
        <taxon>Embryophyta</taxon>
        <taxon>Tracheophyta</taxon>
        <taxon>Spermatophyta</taxon>
        <taxon>Magnoliopsida</taxon>
        <taxon>eudicotyledons</taxon>
        <taxon>Gunneridae</taxon>
        <taxon>Pentapetalae</taxon>
        <taxon>rosids</taxon>
        <taxon>fabids</taxon>
        <taxon>Fabales</taxon>
        <taxon>Fabaceae</taxon>
        <taxon>Papilionoideae</taxon>
        <taxon>50 kb inversion clade</taxon>
        <taxon>dalbergioids sensu lato</taxon>
        <taxon>Dalbergieae</taxon>
        <taxon>Pterocarpus clade</taxon>
        <taxon>Arachis</taxon>
    </lineage>
</organism>
<dbReference type="AlphaFoldDB" id="A0A445EMC0"/>
<name>A0A445EMC0_ARAHY</name>
<dbReference type="CDD" id="cd04481">
    <property type="entry name" value="RPA1_DBD_B_like"/>
    <property type="match status" value="1"/>
</dbReference>
<sequence>MASTFNNVKDIDASHDNLSYRIKVRVIKIWTLSTAEQKFQKPMLELVVMDNQLLRMTSSTKPPIMFSRIYFKRDTQLRVVQDPLFPTHIFRFVPNEVILNHTNAQSHLIDVIGLLTAKGDIIEFTKNGKKSIYIVIELDDLRGNGTIRCTLWEEFATKLVKHMEETPTSEYILIIQFAKFNLFKGTMGISNTNYNSILHINGDFQEVKDFRKSVIISGVPAATQVSQIPGEPTYSLEEDLLNHSIYKPISELKDSIENGLFVTIGTVISIDPKNGWWYKSCKHCFHSLQEAENSYHCARCETYPSSHTPRFSINMRVADETDTASFLLYDKEVSKFLGISASDLRLAQLTRGGVNKEYPTELNSLMGKKFLFKVSVKMEDLNAFQPCRIIVTKLCADNSVITKFTAKTSFDEHNMGMENSELLSMNTDSAETPKGTTSPSVETLSQGTNDGFSTPNDKIITGGWSKKLIDVYPDSARASSSSKCRKVTEGATATIVEIHDE</sequence>
<dbReference type="Pfam" id="PF08646">
    <property type="entry name" value="Rep_fac-A_C"/>
    <property type="match status" value="1"/>
</dbReference>